<evidence type="ECO:0000256" key="1">
    <source>
        <dbReference type="ARBA" id="ARBA00005485"/>
    </source>
</evidence>
<comment type="similarity">
    <text evidence="1">Belongs to the WEB family.</text>
</comment>
<comment type="caution">
    <text evidence="5">The sequence shown here is derived from an EMBL/GenBank/DDBJ whole genome shotgun (WGS) entry which is preliminary data.</text>
</comment>
<proteinExistence type="inferred from homology"/>
<dbReference type="GO" id="GO:0009903">
    <property type="term" value="P:chloroplast avoidance movement"/>
    <property type="evidence" value="ECO:0007669"/>
    <property type="project" value="TreeGrafter"/>
</dbReference>
<keyword evidence="6" id="KW-1185">Reference proteome</keyword>
<dbReference type="PANTHER" id="PTHR32054:SF42">
    <property type="entry name" value="WEB FAMILY PROTEIN"/>
    <property type="match status" value="1"/>
</dbReference>
<name>A0A9W7IEV7_HIBTR</name>
<feature type="coiled-coil region" evidence="3">
    <location>
        <begin position="94"/>
        <end position="305"/>
    </location>
</feature>
<dbReference type="Proteomes" id="UP001165190">
    <property type="component" value="Unassembled WGS sequence"/>
</dbReference>
<dbReference type="EMBL" id="BSYR01000025">
    <property type="protein sequence ID" value="GMI93250.1"/>
    <property type="molecule type" value="Genomic_DNA"/>
</dbReference>
<feature type="region of interest" description="Disordered" evidence="4">
    <location>
        <begin position="352"/>
        <end position="372"/>
    </location>
</feature>
<dbReference type="InterPro" id="IPR008545">
    <property type="entry name" value="Web"/>
</dbReference>
<sequence>MVNIYSRAQSERVPKPSGDSPKAEVGEIDTTAPFQSVKAAVSLFGEVAVSKERRTPRKSRISAENVIDKETQLLLAEKEFNNIKQKLESDEATRAKAFSELESAKQTLQDMSEKLKAVIESKQSAIEAAEAARQHGTQLEPMKTQYSQEYEARLKELESAREQYLAVTTELDAKKQELNKIRQDFDAALEVKQTAFQHAAEAQLSAKMHSERVAELTKQIAAMKEAIKQVKFATQQVYNEQEGIAAEREMLKESYEAAKEEAQKKLSAMREAYDPELTKSLEQKLMETTAEVEALQEEMKKVHALEMDSVRVLTSELNEATTTLQMVADEECSLRTLVSSIRVELEEVKMKQAHQNEINESKEAKRESLNGDHNARLQQLLLEAETARKEAEEMKKNIETLKKEGEEAEMAVKEVKQKLEHTLEQAEEAKAAEKKALDEMRVLEKGIGNGKLRISKEEYEALQKKIDEYGNMSEQKIAAAMAELEAIIASKNEADEKLQENLKAIEEIKAATELAQKSATMAEAAQNVIEGELRRRRQQEQAVAAS</sequence>
<evidence type="ECO:0000256" key="4">
    <source>
        <dbReference type="SAM" id="MobiDB-lite"/>
    </source>
</evidence>
<gene>
    <name evidence="5" type="ORF">HRI_002994300</name>
</gene>
<evidence type="ECO:0000313" key="5">
    <source>
        <dbReference type="EMBL" id="GMI93250.1"/>
    </source>
</evidence>
<dbReference type="Pfam" id="PF05701">
    <property type="entry name" value="WEMBL"/>
    <property type="match status" value="1"/>
</dbReference>
<organism evidence="5 6">
    <name type="scientific">Hibiscus trionum</name>
    <name type="common">Flower of an hour</name>
    <dbReference type="NCBI Taxonomy" id="183268"/>
    <lineage>
        <taxon>Eukaryota</taxon>
        <taxon>Viridiplantae</taxon>
        <taxon>Streptophyta</taxon>
        <taxon>Embryophyta</taxon>
        <taxon>Tracheophyta</taxon>
        <taxon>Spermatophyta</taxon>
        <taxon>Magnoliopsida</taxon>
        <taxon>eudicotyledons</taxon>
        <taxon>Gunneridae</taxon>
        <taxon>Pentapetalae</taxon>
        <taxon>rosids</taxon>
        <taxon>malvids</taxon>
        <taxon>Malvales</taxon>
        <taxon>Malvaceae</taxon>
        <taxon>Malvoideae</taxon>
        <taxon>Hibiscus</taxon>
    </lineage>
</organism>
<dbReference type="PANTHER" id="PTHR32054">
    <property type="entry name" value="HEAVY CHAIN, PUTATIVE, EXPRESSED-RELATED-RELATED"/>
    <property type="match status" value="1"/>
</dbReference>
<protein>
    <submittedName>
        <fullName evidence="5">Uncharacterized protein</fullName>
    </submittedName>
</protein>
<reference evidence="5" key="1">
    <citation type="submission" date="2023-05" db="EMBL/GenBank/DDBJ databases">
        <title>Genome and transcriptome analyses reveal genes involved in the formation of fine ridges on petal epidermal cells in Hibiscus trionum.</title>
        <authorList>
            <person name="Koshimizu S."/>
            <person name="Masuda S."/>
            <person name="Ishii T."/>
            <person name="Shirasu K."/>
            <person name="Hoshino A."/>
            <person name="Arita M."/>
        </authorList>
    </citation>
    <scope>NUCLEOTIDE SEQUENCE</scope>
    <source>
        <strain evidence="5">Hamamatsu line</strain>
    </source>
</reference>
<feature type="compositionally biased region" description="Basic and acidic residues" evidence="4">
    <location>
        <begin position="357"/>
        <end position="372"/>
    </location>
</feature>
<evidence type="ECO:0000313" key="6">
    <source>
        <dbReference type="Proteomes" id="UP001165190"/>
    </source>
</evidence>
<keyword evidence="2 3" id="KW-0175">Coiled coil</keyword>
<evidence type="ECO:0000256" key="2">
    <source>
        <dbReference type="ARBA" id="ARBA00023054"/>
    </source>
</evidence>
<dbReference type="OrthoDB" id="1933125at2759"/>
<dbReference type="AlphaFoldDB" id="A0A9W7IEV7"/>
<dbReference type="GO" id="GO:0005829">
    <property type="term" value="C:cytosol"/>
    <property type="evidence" value="ECO:0007669"/>
    <property type="project" value="TreeGrafter"/>
</dbReference>
<evidence type="ECO:0000256" key="3">
    <source>
        <dbReference type="SAM" id="Coils"/>
    </source>
</evidence>
<dbReference type="GO" id="GO:0009904">
    <property type="term" value="P:chloroplast accumulation movement"/>
    <property type="evidence" value="ECO:0007669"/>
    <property type="project" value="TreeGrafter"/>
</dbReference>
<feature type="region of interest" description="Disordered" evidence="4">
    <location>
        <begin position="1"/>
        <end position="29"/>
    </location>
</feature>
<accession>A0A9W7IEV7</accession>